<name>A0AAD8AI83_DIPPU</name>
<evidence type="ECO:0000313" key="1">
    <source>
        <dbReference type="EMBL" id="KAJ9599634.1"/>
    </source>
</evidence>
<organism evidence="1 2">
    <name type="scientific">Diploptera punctata</name>
    <name type="common">Pacific beetle cockroach</name>
    <dbReference type="NCBI Taxonomy" id="6984"/>
    <lineage>
        <taxon>Eukaryota</taxon>
        <taxon>Metazoa</taxon>
        <taxon>Ecdysozoa</taxon>
        <taxon>Arthropoda</taxon>
        <taxon>Hexapoda</taxon>
        <taxon>Insecta</taxon>
        <taxon>Pterygota</taxon>
        <taxon>Neoptera</taxon>
        <taxon>Polyneoptera</taxon>
        <taxon>Dictyoptera</taxon>
        <taxon>Blattodea</taxon>
        <taxon>Blaberoidea</taxon>
        <taxon>Blaberidae</taxon>
        <taxon>Diplopterinae</taxon>
        <taxon>Diploptera</taxon>
    </lineage>
</organism>
<protein>
    <submittedName>
        <fullName evidence="1">Uncharacterized protein</fullName>
    </submittedName>
</protein>
<reference evidence="1" key="2">
    <citation type="submission" date="2023-05" db="EMBL/GenBank/DDBJ databases">
        <authorList>
            <person name="Fouks B."/>
        </authorList>
    </citation>
    <scope>NUCLEOTIDE SEQUENCE</scope>
    <source>
        <strain evidence="1">Stay&amp;Tobe</strain>
        <tissue evidence="1">Testes</tissue>
    </source>
</reference>
<dbReference type="Proteomes" id="UP001233999">
    <property type="component" value="Unassembled WGS sequence"/>
</dbReference>
<gene>
    <name evidence="1" type="ORF">L9F63_026516</name>
</gene>
<comment type="caution">
    <text evidence="1">The sequence shown here is derived from an EMBL/GenBank/DDBJ whole genome shotgun (WGS) entry which is preliminary data.</text>
</comment>
<sequence>TFHESDTCSSRSPLFKRKKITQKVEQREYFKEFCYFLNNITIWQHCHESTCRLFQTGASNSVTLVRSTVRQVYVLNHIS</sequence>
<proteinExistence type="predicted"/>
<dbReference type="AlphaFoldDB" id="A0AAD8AI83"/>
<feature type="non-terminal residue" evidence="1">
    <location>
        <position position="79"/>
    </location>
</feature>
<evidence type="ECO:0000313" key="2">
    <source>
        <dbReference type="Proteomes" id="UP001233999"/>
    </source>
</evidence>
<accession>A0AAD8AI83</accession>
<dbReference type="EMBL" id="JASPKZ010000767">
    <property type="protein sequence ID" value="KAJ9599634.1"/>
    <property type="molecule type" value="Genomic_DNA"/>
</dbReference>
<keyword evidence="2" id="KW-1185">Reference proteome</keyword>
<reference evidence="1" key="1">
    <citation type="journal article" date="2023" name="IScience">
        <title>Live-bearing cockroach genome reveals convergent evolutionary mechanisms linked to viviparity in insects and beyond.</title>
        <authorList>
            <person name="Fouks B."/>
            <person name="Harrison M.C."/>
            <person name="Mikhailova A.A."/>
            <person name="Marchal E."/>
            <person name="English S."/>
            <person name="Carruthers M."/>
            <person name="Jennings E.C."/>
            <person name="Chiamaka E.L."/>
            <person name="Frigard R.A."/>
            <person name="Pippel M."/>
            <person name="Attardo G.M."/>
            <person name="Benoit J.B."/>
            <person name="Bornberg-Bauer E."/>
            <person name="Tobe S.S."/>
        </authorList>
    </citation>
    <scope>NUCLEOTIDE SEQUENCE</scope>
    <source>
        <strain evidence="1">Stay&amp;Tobe</strain>
    </source>
</reference>
<feature type="non-terminal residue" evidence="1">
    <location>
        <position position="1"/>
    </location>
</feature>